<evidence type="ECO:0000256" key="4">
    <source>
        <dbReference type="ARBA" id="ARBA00022801"/>
    </source>
</evidence>
<dbReference type="AlphaFoldDB" id="T1AIX1"/>
<dbReference type="SMART" id="SM00986">
    <property type="entry name" value="UDG"/>
    <property type="match status" value="1"/>
</dbReference>
<evidence type="ECO:0000256" key="1">
    <source>
        <dbReference type="ARBA" id="ARBA00022485"/>
    </source>
</evidence>
<keyword evidence="6" id="KW-0411">Iron-sulfur</keyword>
<dbReference type="GO" id="GO:0006281">
    <property type="term" value="P:DNA repair"/>
    <property type="evidence" value="ECO:0007669"/>
    <property type="project" value="UniProtKB-KW"/>
</dbReference>
<dbReference type="InterPro" id="IPR051536">
    <property type="entry name" value="UDG_Type-4/5"/>
</dbReference>
<keyword evidence="2" id="KW-0479">Metal-binding</keyword>
<keyword evidence="1" id="KW-0004">4Fe-4S</keyword>
<evidence type="ECO:0000256" key="2">
    <source>
        <dbReference type="ARBA" id="ARBA00022723"/>
    </source>
</evidence>
<dbReference type="PANTHER" id="PTHR33693">
    <property type="entry name" value="TYPE-5 URACIL-DNA GLYCOSYLASE"/>
    <property type="match status" value="1"/>
</dbReference>
<keyword evidence="3" id="KW-0227">DNA damage</keyword>
<keyword evidence="7" id="KW-0234">DNA repair</keyword>
<evidence type="ECO:0000256" key="3">
    <source>
        <dbReference type="ARBA" id="ARBA00022763"/>
    </source>
</evidence>
<evidence type="ECO:0000256" key="5">
    <source>
        <dbReference type="ARBA" id="ARBA00023004"/>
    </source>
</evidence>
<keyword evidence="4" id="KW-0378">Hydrolase</keyword>
<evidence type="ECO:0000259" key="8">
    <source>
        <dbReference type="SMART" id="SM00986"/>
    </source>
</evidence>
<evidence type="ECO:0000256" key="7">
    <source>
        <dbReference type="ARBA" id="ARBA00023204"/>
    </source>
</evidence>
<evidence type="ECO:0000313" key="9">
    <source>
        <dbReference type="EMBL" id="EQD56468.1"/>
    </source>
</evidence>
<gene>
    <name evidence="9" type="ORF">B2A_05237</name>
</gene>
<feature type="domain" description="Uracil-DNA glycosylase-like" evidence="8">
    <location>
        <begin position="14"/>
        <end position="158"/>
    </location>
</feature>
<dbReference type="Gene3D" id="3.40.470.10">
    <property type="entry name" value="Uracil-DNA glycosylase-like domain"/>
    <property type="match status" value="1"/>
</dbReference>
<keyword evidence="5" id="KW-0408">Iron</keyword>
<dbReference type="CDD" id="cd10030">
    <property type="entry name" value="UDG-F4_TTUDGA_SPO1dp_like"/>
    <property type="match status" value="1"/>
</dbReference>
<evidence type="ECO:0000256" key="6">
    <source>
        <dbReference type="ARBA" id="ARBA00023014"/>
    </source>
</evidence>
<reference evidence="9" key="2">
    <citation type="journal article" date="2014" name="ISME J.">
        <title>Microbial stratification in low pH oxic and suboxic macroscopic growths along an acid mine drainage.</title>
        <authorList>
            <person name="Mendez-Garcia C."/>
            <person name="Mesa V."/>
            <person name="Sprenger R.R."/>
            <person name="Richter M."/>
            <person name="Diez M.S."/>
            <person name="Solano J."/>
            <person name="Bargiela R."/>
            <person name="Golyshina O.V."/>
            <person name="Manteca A."/>
            <person name="Ramos J.L."/>
            <person name="Gallego J.R."/>
            <person name="Llorente I."/>
            <person name="Martins Dos Santos V.A."/>
            <person name="Jensen O.N."/>
            <person name="Pelaez A.I."/>
            <person name="Sanchez J."/>
            <person name="Ferrer M."/>
        </authorList>
    </citation>
    <scope>NUCLEOTIDE SEQUENCE</scope>
</reference>
<sequence length="176" mass="19136">QRCPLHRSRTQAVFYRGGPRPRLVVVGEAPGAEEDRLGRPFVGRAGRRLDAALVSLGLREEEVGILNVLKCRPPANRFDPTAARTCRPFLDRQLEFLDPPRLVSVGGRALAALDPAAPAILQCAGRPRAALGRPLFPLIHPAAIRSHALARRWTDDLAALGVWLDRPDAGAAREAL</sequence>
<proteinExistence type="predicted"/>
<organism evidence="9">
    <name type="scientific">mine drainage metagenome</name>
    <dbReference type="NCBI Taxonomy" id="410659"/>
    <lineage>
        <taxon>unclassified sequences</taxon>
        <taxon>metagenomes</taxon>
        <taxon>ecological metagenomes</taxon>
    </lineage>
</organism>
<name>T1AIX1_9ZZZZ</name>
<comment type="caution">
    <text evidence="9">The sequence shown here is derived from an EMBL/GenBank/DDBJ whole genome shotgun (WGS) entry which is preliminary data.</text>
</comment>
<dbReference type="GO" id="GO:0097506">
    <property type="term" value="F:deaminated base DNA N-glycosylase activity"/>
    <property type="evidence" value="ECO:0007669"/>
    <property type="project" value="UniProtKB-ARBA"/>
</dbReference>
<protein>
    <submittedName>
        <fullName evidence="9">Phage SPO1 DNA polymerase-related protein</fullName>
    </submittedName>
</protein>
<feature type="non-terminal residue" evidence="9">
    <location>
        <position position="1"/>
    </location>
</feature>
<dbReference type="GO" id="GO:0051539">
    <property type="term" value="F:4 iron, 4 sulfur cluster binding"/>
    <property type="evidence" value="ECO:0007669"/>
    <property type="project" value="UniProtKB-KW"/>
</dbReference>
<dbReference type="InterPro" id="IPR005122">
    <property type="entry name" value="Uracil-DNA_glycosylase-like"/>
</dbReference>
<dbReference type="EMBL" id="AUZZ01003617">
    <property type="protein sequence ID" value="EQD56468.1"/>
    <property type="molecule type" value="Genomic_DNA"/>
</dbReference>
<dbReference type="InterPro" id="IPR036895">
    <property type="entry name" value="Uracil-DNA_glycosylase-like_sf"/>
</dbReference>
<dbReference type="PANTHER" id="PTHR33693:SF1">
    <property type="entry name" value="TYPE-4 URACIL-DNA GLYCOSYLASE"/>
    <property type="match status" value="1"/>
</dbReference>
<dbReference type="Pfam" id="PF03167">
    <property type="entry name" value="UDG"/>
    <property type="match status" value="1"/>
</dbReference>
<accession>T1AIX1</accession>
<dbReference type="SMART" id="SM00987">
    <property type="entry name" value="UreE_C"/>
    <property type="match status" value="1"/>
</dbReference>
<reference evidence="9" key="1">
    <citation type="submission" date="2013-08" db="EMBL/GenBank/DDBJ databases">
        <authorList>
            <person name="Mendez C."/>
            <person name="Richter M."/>
            <person name="Ferrer M."/>
            <person name="Sanchez J."/>
        </authorList>
    </citation>
    <scope>NUCLEOTIDE SEQUENCE</scope>
</reference>
<dbReference type="SUPFAM" id="SSF52141">
    <property type="entry name" value="Uracil-DNA glycosylase-like"/>
    <property type="match status" value="1"/>
</dbReference>
<dbReference type="GO" id="GO:0046872">
    <property type="term" value="F:metal ion binding"/>
    <property type="evidence" value="ECO:0007669"/>
    <property type="project" value="UniProtKB-KW"/>
</dbReference>